<keyword evidence="2" id="KW-1185">Reference proteome</keyword>
<proteinExistence type="predicted"/>
<evidence type="ECO:0000313" key="2">
    <source>
        <dbReference type="Proteomes" id="UP000198605"/>
    </source>
</evidence>
<reference evidence="2" key="1">
    <citation type="submission" date="2016-06" db="EMBL/GenBank/DDBJ databases">
        <authorList>
            <person name="Varghese N."/>
            <person name="Submissions Spin"/>
        </authorList>
    </citation>
    <scope>NUCLEOTIDE SEQUENCE [LARGE SCALE GENOMIC DNA]</scope>
    <source>
        <strain evidence="2">DSM 44151</strain>
    </source>
</reference>
<dbReference type="STRING" id="47854.GA0070603_3426"/>
<dbReference type="Proteomes" id="UP000198605">
    <property type="component" value="Unassembled WGS sequence"/>
</dbReference>
<organism evidence="1 2">
    <name type="scientific">Micromonospora chersina</name>
    <dbReference type="NCBI Taxonomy" id="47854"/>
    <lineage>
        <taxon>Bacteria</taxon>
        <taxon>Bacillati</taxon>
        <taxon>Actinomycetota</taxon>
        <taxon>Actinomycetes</taxon>
        <taxon>Micromonosporales</taxon>
        <taxon>Micromonosporaceae</taxon>
        <taxon>Micromonospora</taxon>
    </lineage>
</organism>
<accession>A0A1C6V8B1</accession>
<dbReference type="EMBL" id="FMIB01000002">
    <property type="protein sequence ID" value="SCL62558.1"/>
    <property type="molecule type" value="Genomic_DNA"/>
</dbReference>
<sequence length="160" mass="18514">MEAPAPLSGAVVLSVGMTFSVDQYRLPLFHVADQRYRALGAWLITDVSIYHAACLDALAMIDDVSHGRHPFEEWSSDKYDVTLTSDGIDFENQWVAGEKGRYSLDELREAVEAYWAFLSSRPDSLHLIRDYHPELPLWQAELLQWEETWKRSHPYRGRLF</sequence>
<name>A0A1C6V8B1_9ACTN</name>
<dbReference type="AlphaFoldDB" id="A0A1C6V8B1"/>
<protein>
    <submittedName>
        <fullName evidence="1">Uncharacterized protein</fullName>
    </submittedName>
</protein>
<gene>
    <name evidence="1" type="ORF">GA0070603_3426</name>
</gene>
<evidence type="ECO:0000313" key="1">
    <source>
        <dbReference type="EMBL" id="SCL62558.1"/>
    </source>
</evidence>